<dbReference type="Proteomes" id="UP001243364">
    <property type="component" value="Unassembled WGS sequence"/>
</dbReference>
<evidence type="ECO:0008006" key="3">
    <source>
        <dbReference type="Google" id="ProtNLM"/>
    </source>
</evidence>
<evidence type="ECO:0000313" key="1">
    <source>
        <dbReference type="EMBL" id="MDQ0688897.1"/>
    </source>
</evidence>
<name>A0ABU0QE10_STRAH</name>
<protein>
    <recommendedName>
        <fullName evidence="3">SRCR domain-containing protein</fullName>
    </recommendedName>
</protein>
<reference evidence="1 2" key="1">
    <citation type="submission" date="2023-07" db="EMBL/GenBank/DDBJ databases">
        <title>Comparative genomics of wheat-associated soil bacteria to identify genetic determinants of phenazine resistance.</title>
        <authorList>
            <person name="Mouncey N."/>
        </authorList>
    </citation>
    <scope>NUCLEOTIDE SEQUENCE [LARGE SCALE GENOMIC DNA]</scope>
    <source>
        <strain evidence="1 2">W4I19-2</strain>
    </source>
</reference>
<keyword evidence="2" id="KW-1185">Reference proteome</keyword>
<dbReference type="RefSeq" id="WP_307049694.1">
    <property type="nucleotide sequence ID" value="NZ_JAUSYA010000001.1"/>
</dbReference>
<evidence type="ECO:0000313" key="2">
    <source>
        <dbReference type="Proteomes" id="UP001243364"/>
    </source>
</evidence>
<sequence>MTDSLSEDVADVLDLVLNPDEPVHVALRRQVPQLRVQSRCKCGCGTTCFELDADTVEPAPTGPGTVVAADVQLFTETGECPGEVLVFTQGGYLSWLEVCSWSDDVEVNLAAARRWLQPPS</sequence>
<accession>A0ABU0QE10</accession>
<comment type="caution">
    <text evidence="1">The sequence shown here is derived from an EMBL/GenBank/DDBJ whole genome shotgun (WGS) entry which is preliminary data.</text>
</comment>
<dbReference type="EMBL" id="JAUSYA010000001">
    <property type="protein sequence ID" value="MDQ0688897.1"/>
    <property type="molecule type" value="Genomic_DNA"/>
</dbReference>
<gene>
    <name evidence="1" type="ORF">QFZ56_007860</name>
</gene>
<proteinExistence type="predicted"/>
<organism evidence="1 2">
    <name type="scientific">Streptomyces achromogenes</name>
    <dbReference type="NCBI Taxonomy" id="67255"/>
    <lineage>
        <taxon>Bacteria</taxon>
        <taxon>Bacillati</taxon>
        <taxon>Actinomycetota</taxon>
        <taxon>Actinomycetes</taxon>
        <taxon>Kitasatosporales</taxon>
        <taxon>Streptomycetaceae</taxon>
        <taxon>Streptomyces</taxon>
    </lineage>
</organism>